<dbReference type="PIRSF" id="PIRSF036431">
    <property type="entry name" value="STHK_DctB"/>
    <property type="match status" value="1"/>
</dbReference>
<evidence type="ECO:0000256" key="16">
    <source>
        <dbReference type="ARBA" id="ARBA00073143"/>
    </source>
</evidence>
<keyword evidence="17" id="KW-0175">Coiled coil</keyword>
<dbReference type="Pfam" id="PF02743">
    <property type="entry name" value="dCache_1"/>
    <property type="match status" value="1"/>
</dbReference>
<dbReference type="InterPro" id="IPR029151">
    <property type="entry name" value="Sensor-like_sf"/>
</dbReference>
<dbReference type="Gene3D" id="1.10.287.130">
    <property type="match status" value="1"/>
</dbReference>
<protein>
    <recommendedName>
        <fullName evidence="16">C4-dicarboxylate transport sensor protein DctB</fullName>
        <ecNumber evidence="3">2.7.13.3</ecNumber>
    </recommendedName>
</protein>
<dbReference type="PROSITE" id="PS50109">
    <property type="entry name" value="HIS_KIN"/>
    <property type="match status" value="1"/>
</dbReference>
<evidence type="ECO:0000256" key="11">
    <source>
        <dbReference type="ARBA" id="ARBA00022840"/>
    </source>
</evidence>
<feature type="transmembrane region" description="Helical" evidence="18">
    <location>
        <begin position="323"/>
        <end position="345"/>
    </location>
</feature>
<dbReference type="AlphaFoldDB" id="A0A917C9W4"/>
<dbReference type="EMBL" id="BMHV01000033">
    <property type="protein sequence ID" value="GGF74691.1"/>
    <property type="molecule type" value="Genomic_DNA"/>
</dbReference>
<dbReference type="PRINTS" id="PR00344">
    <property type="entry name" value="BCTRLSENSOR"/>
</dbReference>
<name>A0A917C9W4_9PROT</name>
<dbReference type="Gene3D" id="6.10.250.3020">
    <property type="match status" value="1"/>
</dbReference>
<keyword evidence="13" id="KW-0902">Two-component regulatory system</keyword>
<proteinExistence type="predicted"/>
<evidence type="ECO:0000256" key="9">
    <source>
        <dbReference type="ARBA" id="ARBA00022741"/>
    </source>
</evidence>
<evidence type="ECO:0000256" key="1">
    <source>
        <dbReference type="ARBA" id="ARBA00000085"/>
    </source>
</evidence>
<dbReference type="Proteomes" id="UP000632498">
    <property type="component" value="Unassembled WGS sequence"/>
</dbReference>
<dbReference type="InterPro" id="IPR005467">
    <property type="entry name" value="His_kinase_dom"/>
</dbReference>
<evidence type="ECO:0000256" key="12">
    <source>
        <dbReference type="ARBA" id="ARBA00022989"/>
    </source>
</evidence>
<keyword evidence="14 18" id="KW-0472">Membrane</keyword>
<accession>A0A917C9W4</accession>
<dbReference type="Pfam" id="PF00512">
    <property type="entry name" value="HisKA"/>
    <property type="match status" value="1"/>
</dbReference>
<comment type="catalytic activity">
    <reaction evidence="1">
        <text>ATP + protein L-histidine = ADP + protein N-phospho-L-histidine.</text>
        <dbReference type="EC" id="2.7.13.3"/>
    </reaction>
</comment>
<dbReference type="InterPro" id="IPR036097">
    <property type="entry name" value="HisK_dim/P_sf"/>
</dbReference>
<evidence type="ECO:0000256" key="2">
    <source>
        <dbReference type="ARBA" id="ARBA00004429"/>
    </source>
</evidence>
<evidence type="ECO:0000256" key="10">
    <source>
        <dbReference type="ARBA" id="ARBA00022777"/>
    </source>
</evidence>
<keyword evidence="12 18" id="KW-1133">Transmembrane helix</keyword>
<keyword evidence="8 18" id="KW-0812">Transmembrane</keyword>
<evidence type="ECO:0000256" key="4">
    <source>
        <dbReference type="ARBA" id="ARBA00022475"/>
    </source>
</evidence>
<evidence type="ECO:0000259" key="19">
    <source>
        <dbReference type="PROSITE" id="PS50109"/>
    </source>
</evidence>
<dbReference type="SMART" id="SM00387">
    <property type="entry name" value="HATPase_c"/>
    <property type="match status" value="1"/>
</dbReference>
<comment type="function">
    <text evidence="15">Member of the two-component regulatory system DctB/DctD involved in the transport of C4-dicarboxylates. DctB functions as a membrane-associated protein kinase that phosphorylates DctD in response to environmental signals.</text>
</comment>
<keyword evidence="9" id="KW-0547">Nucleotide-binding</keyword>
<dbReference type="PANTHER" id="PTHR43065">
    <property type="entry name" value="SENSOR HISTIDINE KINASE"/>
    <property type="match status" value="1"/>
</dbReference>
<dbReference type="SUPFAM" id="SSF103190">
    <property type="entry name" value="Sensory domain-like"/>
    <property type="match status" value="1"/>
</dbReference>
<dbReference type="SUPFAM" id="SSF47384">
    <property type="entry name" value="Homodimeric domain of signal transducing histidine kinase"/>
    <property type="match status" value="1"/>
</dbReference>
<dbReference type="InterPro" id="IPR003594">
    <property type="entry name" value="HATPase_dom"/>
</dbReference>
<keyword evidence="5" id="KW-0997">Cell inner membrane</keyword>
<evidence type="ECO:0000256" key="18">
    <source>
        <dbReference type="SAM" id="Phobius"/>
    </source>
</evidence>
<keyword evidence="6" id="KW-0597">Phosphoprotein</keyword>
<dbReference type="PANTHER" id="PTHR43065:SF46">
    <property type="entry name" value="C4-DICARBOXYLATE TRANSPORT SENSOR PROTEIN DCTB"/>
    <property type="match status" value="1"/>
</dbReference>
<evidence type="ECO:0000256" key="8">
    <source>
        <dbReference type="ARBA" id="ARBA00022692"/>
    </source>
</evidence>
<dbReference type="SMART" id="SM00388">
    <property type="entry name" value="HisKA"/>
    <property type="match status" value="1"/>
</dbReference>
<feature type="transmembrane region" description="Helical" evidence="18">
    <location>
        <begin position="29"/>
        <end position="49"/>
    </location>
</feature>
<feature type="domain" description="Histidine kinase" evidence="19">
    <location>
        <begin position="426"/>
        <end position="639"/>
    </location>
</feature>
<dbReference type="SUPFAM" id="SSF55874">
    <property type="entry name" value="ATPase domain of HSP90 chaperone/DNA topoisomerase II/histidine kinase"/>
    <property type="match status" value="1"/>
</dbReference>
<keyword evidence="7" id="KW-0808">Transferase</keyword>
<reference evidence="20" key="1">
    <citation type="journal article" date="2014" name="Int. J. Syst. Evol. Microbiol.">
        <title>Complete genome sequence of Corynebacterium casei LMG S-19264T (=DSM 44701T), isolated from a smear-ripened cheese.</title>
        <authorList>
            <consortium name="US DOE Joint Genome Institute (JGI-PGF)"/>
            <person name="Walter F."/>
            <person name="Albersmeier A."/>
            <person name="Kalinowski J."/>
            <person name="Ruckert C."/>
        </authorList>
    </citation>
    <scope>NUCLEOTIDE SEQUENCE</scope>
    <source>
        <strain evidence="20">CGMCC 1.15254</strain>
    </source>
</reference>
<evidence type="ECO:0000256" key="15">
    <source>
        <dbReference type="ARBA" id="ARBA00059004"/>
    </source>
</evidence>
<dbReference type="RefSeq" id="WP_188666887.1">
    <property type="nucleotide sequence ID" value="NZ_BMHV01000033.1"/>
</dbReference>
<evidence type="ECO:0000256" key="5">
    <source>
        <dbReference type="ARBA" id="ARBA00022519"/>
    </source>
</evidence>
<evidence type="ECO:0000256" key="17">
    <source>
        <dbReference type="SAM" id="Coils"/>
    </source>
</evidence>
<dbReference type="EC" id="2.7.13.3" evidence="3"/>
<dbReference type="GO" id="GO:0005886">
    <property type="term" value="C:plasma membrane"/>
    <property type="evidence" value="ECO:0007669"/>
    <property type="project" value="UniProtKB-SubCell"/>
</dbReference>
<dbReference type="InterPro" id="IPR017055">
    <property type="entry name" value="Sig_transdc_His_kinase_DctB"/>
</dbReference>
<dbReference type="Pfam" id="PF02518">
    <property type="entry name" value="HATPase_c"/>
    <property type="match status" value="1"/>
</dbReference>
<feature type="coiled-coil region" evidence="17">
    <location>
        <begin position="355"/>
        <end position="417"/>
    </location>
</feature>
<evidence type="ECO:0000313" key="20">
    <source>
        <dbReference type="EMBL" id="GGF74691.1"/>
    </source>
</evidence>
<gene>
    <name evidence="20" type="primary">dctB</name>
    <name evidence="20" type="ORF">GCM10011332_30970</name>
</gene>
<dbReference type="FunFam" id="3.30.450.20:FF:000127">
    <property type="entry name" value="C4-dicarboxylate transport sensor protein"/>
    <property type="match status" value="1"/>
</dbReference>
<evidence type="ECO:0000256" key="7">
    <source>
        <dbReference type="ARBA" id="ARBA00022679"/>
    </source>
</evidence>
<dbReference type="InterPro" id="IPR003661">
    <property type="entry name" value="HisK_dim/P_dom"/>
</dbReference>
<keyword evidence="4" id="KW-1003">Cell membrane</keyword>
<keyword evidence="11" id="KW-0067">ATP-binding</keyword>
<dbReference type="CDD" id="cd00082">
    <property type="entry name" value="HisKA"/>
    <property type="match status" value="1"/>
</dbReference>
<comment type="subcellular location">
    <subcellularLocation>
        <location evidence="2">Cell inner membrane</location>
        <topology evidence="2">Multi-pass membrane protein</topology>
    </subcellularLocation>
</comment>
<evidence type="ECO:0000313" key="21">
    <source>
        <dbReference type="Proteomes" id="UP000632498"/>
    </source>
</evidence>
<dbReference type="FunFam" id="1.10.287.130:FF:000049">
    <property type="entry name" value="C4-dicarboxylate transport sensor protein DctB"/>
    <property type="match status" value="1"/>
</dbReference>
<dbReference type="GO" id="GO:0005524">
    <property type="term" value="F:ATP binding"/>
    <property type="evidence" value="ECO:0007669"/>
    <property type="project" value="UniProtKB-KW"/>
</dbReference>
<organism evidence="20 21">
    <name type="scientific">Terasakiella brassicae</name>
    <dbReference type="NCBI Taxonomy" id="1634917"/>
    <lineage>
        <taxon>Bacteria</taxon>
        <taxon>Pseudomonadati</taxon>
        <taxon>Pseudomonadota</taxon>
        <taxon>Alphaproteobacteria</taxon>
        <taxon>Rhodospirillales</taxon>
        <taxon>Terasakiellaceae</taxon>
        <taxon>Terasakiella</taxon>
    </lineage>
</organism>
<evidence type="ECO:0000256" key="14">
    <source>
        <dbReference type="ARBA" id="ARBA00023136"/>
    </source>
</evidence>
<dbReference type="Gene3D" id="3.30.565.10">
    <property type="entry name" value="Histidine kinase-like ATPase, C-terminal domain"/>
    <property type="match status" value="1"/>
</dbReference>
<keyword evidence="21" id="KW-1185">Reference proteome</keyword>
<dbReference type="InterPro" id="IPR036890">
    <property type="entry name" value="HATPase_C_sf"/>
</dbReference>
<evidence type="ECO:0000256" key="13">
    <source>
        <dbReference type="ARBA" id="ARBA00023012"/>
    </source>
</evidence>
<evidence type="ECO:0000256" key="6">
    <source>
        <dbReference type="ARBA" id="ARBA00022553"/>
    </source>
</evidence>
<reference evidence="20" key="2">
    <citation type="submission" date="2020-09" db="EMBL/GenBank/DDBJ databases">
        <authorList>
            <person name="Sun Q."/>
            <person name="Zhou Y."/>
        </authorList>
    </citation>
    <scope>NUCLEOTIDE SEQUENCE</scope>
    <source>
        <strain evidence="20">CGMCC 1.15254</strain>
    </source>
</reference>
<dbReference type="InterPro" id="IPR004358">
    <property type="entry name" value="Sig_transdc_His_kin-like_C"/>
</dbReference>
<keyword evidence="10 20" id="KW-0418">Kinase</keyword>
<dbReference type="InterPro" id="IPR033479">
    <property type="entry name" value="dCache_1"/>
</dbReference>
<evidence type="ECO:0000256" key="3">
    <source>
        <dbReference type="ARBA" id="ARBA00012438"/>
    </source>
</evidence>
<dbReference type="Gene3D" id="3.30.450.20">
    <property type="entry name" value="PAS domain"/>
    <property type="match status" value="2"/>
</dbReference>
<sequence length="641" mass="72526">MSDTSFEFTASTEFNDKDDDLLQNRSIKILLVILISIAMPLTLWALAQWTHTNSLNDLRRKLDSRMQLYSSNIVSELEKYEYLPVILARDPILKSLFEGEMLDFRIDRANRHLSAIEQIAEVSAVYVMTTQGNTVAASNWDEENSFVGKNFRFRPYFKNAMQGHTGHYFALGTTSNIPGYYLSYPIGDGDKIDGVVVVKVSVARLEEAWARAKEEVIVTDRNGVVIISGRDEWRFRTLEKLSPDLRQSLINSRQYSDAQLVPIETGRERIIDDNTKRIAIRHPLTNGKDASKWEDIYMRSRPVLGTDWTVHYIFREATLRNDVINTLIIAAFAWLIAILSFLYMLQRRNMINHRLEYQERHRQTLENAAIELEHRVERRTKALSEANKRLEEEIQERHKAEDDLHRAQDELVQAGKLAALGQMAAGITHEMNQPLTAIRSYADNASVLLKRDRLDDVDSNLVQISQLCARLGKISGQLKVFSRKTPSQKEPISLVKVMADTLTLLESSSKFENTQIINNIKDPSISVLGEAIRLEQVLLNILRNALDALADKAGACIWISAQAQGTRMAIHIRDNGPGFEDSDLERIFDPFFTTKEVGKGLGLGLSISSRIIQDFGGVLKAHNHPDGGAVFTIELLQAAHG</sequence>
<comment type="caution">
    <text evidence="20">The sequence shown here is derived from an EMBL/GenBank/DDBJ whole genome shotgun (WGS) entry which is preliminary data.</text>
</comment>
<dbReference type="GO" id="GO:0000155">
    <property type="term" value="F:phosphorelay sensor kinase activity"/>
    <property type="evidence" value="ECO:0007669"/>
    <property type="project" value="InterPro"/>
</dbReference>